<dbReference type="GO" id="GO:0004553">
    <property type="term" value="F:hydrolase activity, hydrolyzing O-glycosyl compounds"/>
    <property type="evidence" value="ECO:0007669"/>
    <property type="project" value="InterPro"/>
</dbReference>
<evidence type="ECO:0000256" key="1">
    <source>
        <dbReference type="SAM" id="SignalP"/>
    </source>
</evidence>
<organism evidence="3 4">
    <name type="scientific">Lentinula aciculospora</name>
    <dbReference type="NCBI Taxonomy" id="153920"/>
    <lineage>
        <taxon>Eukaryota</taxon>
        <taxon>Fungi</taxon>
        <taxon>Dikarya</taxon>
        <taxon>Basidiomycota</taxon>
        <taxon>Agaricomycotina</taxon>
        <taxon>Agaricomycetes</taxon>
        <taxon>Agaricomycetidae</taxon>
        <taxon>Agaricales</taxon>
        <taxon>Marasmiineae</taxon>
        <taxon>Omphalotaceae</taxon>
        <taxon>Lentinula</taxon>
    </lineage>
</organism>
<keyword evidence="4" id="KW-1185">Reference proteome</keyword>
<keyword evidence="1" id="KW-0732">Signal</keyword>
<evidence type="ECO:0000313" key="4">
    <source>
        <dbReference type="Proteomes" id="UP001150266"/>
    </source>
</evidence>
<dbReference type="InterPro" id="IPR000757">
    <property type="entry name" value="Beta-glucanase-like"/>
</dbReference>
<dbReference type="InterPro" id="IPR013320">
    <property type="entry name" value="ConA-like_dom_sf"/>
</dbReference>
<dbReference type="PROSITE" id="PS51762">
    <property type="entry name" value="GH16_2"/>
    <property type="match status" value="1"/>
</dbReference>
<protein>
    <submittedName>
        <fullName evidence="3">Glycoside hydrolase family 16 protein</fullName>
    </submittedName>
</protein>
<comment type="caution">
    <text evidence="3">The sequence shown here is derived from an EMBL/GenBank/DDBJ whole genome shotgun (WGS) entry which is preliminary data.</text>
</comment>
<feature type="domain" description="GH16" evidence="2">
    <location>
        <begin position="40"/>
        <end position="293"/>
    </location>
</feature>
<proteinExistence type="predicted"/>
<reference evidence="3" key="1">
    <citation type="submission" date="2022-08" db="EMBL/GenBank/DDBJ databases">
        <title>A Global Phylogenomic Analysis of the Shiitake Genus Lentinula.</title>
        <authorList>
            <consortium name="DOE Joint Genome Institute"/>
            <person name="Sierra-Patev S."/>
            <person name="Min B."/>
            <person name="Naranjo-Ortiz M."/>
            <person name="Looney B."/>
            <person name="Konkel Z."/>
            <person name="Slot J.C."/>
            <person name="Sakamoto Y."/>
            <person name="Steenwyk J.L."/>
            <person name="Rokas A."/>
            <person name="Carro J."/>
            <person name="Camarero S."/>
            <person name="Ferreira P."/>
            <person name="Molpeceres G."/>
            <person name="Ruiz-Duenas F.J."/>
            <person name="Serrano A."/>
            <person name="Henrissat B."/>
            <person name="Drula E."/>
            <person name="Hughes K.W."/>
            <person name="Mata J.L."/>
            <person name="Ishikawa N.K."/>
            <person name="Vargas-Isla R."/>
            <person name="Ushijima S."/>
            <person name="Smith C.A."/>
            <person name="Ahrendt S."/>
            <person name="Andreopoulos W."/>
            <person name="He G."/>
            <person name="Labutti K."/>
            <person name="Lipzen A."/>
            <person name="Ng V."/>
            <person name="Riley R."/>
            <person name="Sandor L."/>
            <person name="Barry K."/>
            <person name="Martinez A.T."/>
            <person name="Xiao Y."/>
            <person name="Gibbons J.G."/>
            <person name="Terashima K."/>
            <person name="Grigoriev I.V."/>
            <person name="Hibbett D.S."/>
        </authorList>
    </citation>
    <scope>NUCLEOTIDE SEQUENCE</scope>
    <source>
        <strain evidence="3">JLM2183</strain>
    </source>
</reference>
<feature type="signal peptide" evidence="1">
    <location>
        <begin position="1"/>
        <end position="24"/>
    </location>
</feature>
<keyword evidence="3" id="KW-0378">Hydrolase</keyword>
<dbReference type="SUPFAM" id="SSF49899">
    <property type="entry name" value="Concanavalin A-like lectins/glucanases"/>
    <property type="match status" value="1"/>
</dbReference>
<evidence type="ECO:0000259" key="2">
    <source>
        <dbReference type="PROSITE" id="PS51762"/>
    </source>
</evidence>
<dbReference type="AlphaFoldDB" id="A0A9W9DGM9"/>
<dbReference type="PANTHER" id="PTHR10963">
    <property type="entry name" value="GLYCOSYL HYDROLASE-RELATED"/>
    <property type="match status" value="1"/>
</dbReference>
<dbReference type="Pfam" id="PF26113">
    <property type="entry name" value="GH16_XgeA"/>
    <property type="match status" value="1"/>
</dbReference>
<dbReference type="PANTHER" id="PTHR10963:SF24">
    <property type="entry name" value="GLYCOSIDASE C21B10.07-RELATED"/>
    <property type="match status" value="1"/>
</dbReference>
<accession>A0A9W9DGM9</accession>
<name>A0A9W9DGM9_9AGAR</name>
<feature type="chain" id="PRO_5040799879" evidence="1">
    <location>
        <begin position="25"/>
        <end position="327"/>
    </location>
</feature>
<evidence type="ECO:0000313" key="3">
    <source>
        <dbReference type="EMBL" id="KAJ4468152.1"/>
    </source>
</evidence>
<dbReference type="EMBL" id="JAOTPV010000037">
    <property type="protein sequence ID" value="KAJ4468152.1"/>
    <property type="molecule type" value="Genomic_DNA"/>
</dbReference>
<sequence length="327" mass="36030">MLSPNIFSILVVLLSAKYIPATLSQMYTQNAQFKGKGFLESFNWETYDDPTHGRVNFVNQGTALNTNLSYADNDVFIMRADYHQIVPSNARGRDSIRITSHDAWGDSLLILDLAHMPEGCATWPAYWTVSKNGPWPQGGEVDILEGVNLNSNNLASLHTTSNCTMPQTRNHTGQVISTNCDAAVNYNQGCGVVSTAPNSYGSGFNNNGGGWIATWRSSNAISHWFWSRNAPNVPDEIRQGYCDGITPGEDWGTPDATFVWSQCDYSSHYDPHQIIFDLTLCGDWAGNAFPTAGCGPGNCQDFVDNNPDAFQNAFWEINSLSVYTPQL</sequence>
<dbReference type="Gene3D" id="2.60.120.200">
    <property type="match status" value="1"/>
</dbReference>
<dbReference type="GO" id="GO:0009251">
    <property type="term" value="P:glucan catabolic process"/>
    <property type="evidence" value="ECO:0007669"/>
    <property type="project" value="TreeGrafter"/>
</dbReference>
<dbReference type="Proteomes" id="UP001150266">
    <property type="component" value="Unassembled WGS sequence"/>
</dbReference>
<gene>
    <name evidence="3" type="ORF">J3R30DRAFT_3715046</name>
</gene>
<dbReference type="OrthoDB" id="192832at2759"/>
<dbReference type="InterPro" id="IPR050546">
    <property type="entry name" value="Glycosyl_Hydrlase_16"/>
</dbReference>
<dbReference type="CDD" id="cd02181">
    <property type="entry name" value="GH16_fungal_Lam16A_glucanase"/>
    <property type="match status" value="1"/>
</dbReference>